<dbReference type="CDD" id="cd00265">
    <property type="entry name" value="MADS_MEF2_like"/>
    <property type="match status" value="1"/>
</dbReference>
<protein>
    <recommendedName>
        <fullName evidence="7">MADS-box domain-containing protein</fullName>
    </recommendedName>
</protein>
<keyword evidence="3" id="KW-0238">DNA-binding</keyword>
<evidence type="ECO:0000313" key="8">
    <source>
        <dbReference type="EMBL" id="KAG5526248.1"/>
    </source>
</evidence>
<dbReference type="GO" id="GO:0000981">
    <property type="term" value="F:DNA-binding transcription factor activity, RNA polymerase II-specific"/>
    <property type="evidence" value="ECO:0007669"/>
    <property type="project" value="TreeGrafter"/>
</dbReference>
<comment type="subcellular location">
    <subcellularLocation>
        <location evidence="1">Nucleus</location>
    </subcellularLocation>
</comment>
<feature type="domain" description="MADS-box" evidence="7">
    <location>
        <begin position="17"/>
        <end position="77"/>
    </location>
</feature>
<keyword evidence="5" id="KW-0539">Nucleus</keyword>
<dbReference type="InterPro" id="IPR033896">
    <property type="entry name" value="MEF2-like_N"/>
</dbReference>
<keyword evidence="2" id="KW-0805">Transcription regulation</keyword>
<evidence type="ECO:0000256" key="3">
    <source>
        <dbReference type="ARBA" id="ARBA00023125"/>
    </source>
</evidence>
<gene>
    <name evidence="8" type="ORF">RHGRI_032510</name>
</gene>
<dbReference type="InterPro" id="IPR036879">
    <property type="entry name" value="TF_MADSbox_sf"/>
</dbReference>
<evidence type="ECO:0000256" key="5">
    <source>
        <dbReference type="ARBA" id="ARBA00023242"/>
    </source>
</evidence>
<dbReference type="Gene3D" id="3.40.1810.10">
    <property type="entry name" value="Transcription factor, MADS-box"/>
    <property type="match status" value="1"/>
</dbReference>
<dbReference type="PANTHER" id="PTHR11945:SF776">
    <property type="entry name" value="AGAMOUS-LIKE 50-RELATED"/>
    <property type="match status" value="1"/>
</dbReference>
<dbReference type="SMART" id="SM00432">
    <property type="entry name" value="MADS"/>
    <property type="match status" value="1"/>
</dbReference>
<evidence type="ECO:0000259" key="7">
    <source>
        <dbReference type="PROSITE" id="PS50066"/>
    </source>
</evidence>
<reference evidence="8" key="1">
    <citation type="submission" date="2020-08" db="EMBL/GenBank/DDBJ databases">
        <title>Plant Genome Project.</title>
        <authorList>
            <person name="Zhang R.-G."/>
        </authorList>
    </citation>
    <scope>NUCLEOTIDE SEQUENCE</scope>
    <source>
        <strain evidence="8">WSP0</strain>
        <tissue evidence="8">Leaf</tissue>
    </source>
</reference>
<dbReference type="InterPro" id="IPR002100">
    <property type="entry name" value="TF_MADSbox"/>
</dbReference>
<dbReference type="Gene3D" id="6.10.140.920">
    <property type="match status" value="1"/>
</dbReference>
<evidence type="ECO:0000313" key="9">
    <source>
        <dbReference type="Proteomes" id="UP000823749"/>
    </source>
</evidence>
<comment type="caution">
    <text evidence="8">The sequence shown here is derived from an EMBL/GenBank/DDBJ whole genome shotgun (WGS) entry which is preliminary data.</text>
</comment>
<dbReference type="GO" id="GO:0046983">
    <property type="term" value="F:protein dimerization activity"/>
    <property type="evidence" value="ECO:0007669"/>
    <property type="project" value="InterPro"/>
</dbReference>
<feature type="compositionally biased region" description="Low complexity" evidence="6">
    <location>
        <begin position="351"/>
        <end position="365"/>
    </location>
</feature>
<feature type="compositionally biased region" description="Low complexity" evidence="6">
    <location>
        <begin position="388"/>
        <end position="398"/>
    </location>
</feature>
<dbReference type="SUPFAM" id="SSF55455">
    <property type="entry name" value="SRF-like"/>
    <property type="match status" value="1"/>
</dbReference>
<evidence type="ECO:0000256" key="6">
    <source>
        <dbReference type="SAM" id="MobiDB-lite"/>
    </source>
</evidence>
<dbReference type="PANTHER" id="PTHR11945">
    <property type="entry name" value="MADS BOX PROTEIN"/>
    <property type="match status" value="1"/>
</dbReference>
<dbReference type="PROSITE" id="PS50066">
    <property type="entry name" value="MADS_BOX_2"/>
    <property type="match status" value="1"/>
</dbReference>
<dbReference type="GO" id="GO:0005634">
    <property type="term" value="C:nucleus"/>
    <property type="evidence" value="ECO:0007669"/>
    <property type="project" value="UniProtKB-SubCell"/>
</dbReference>
<dbReference type="AlphaFoldDB" id="A0AAV6ICM4"/>
<accession>A0AAV6ICM4</accession>
<dbReference type="PRINTS" id="PR00404">
    <property type="entry name" value="MADSDOMAIN"/>
</dbReference>
<dbReference type="GO" id="GO:0000978">
    <property type="term" value="F:RNA polymerase II cis-regulatory region sequence-specific DNA binding"/>
    <property type="evidence" value="ECO:0007669"/>
    <property type="project" value="TreeGrafter"/>
</dbReference>
<sequence length="432" mass="44190">MALALALERAMPRRTSKGRQRIAMARIENESNLQVTFSKRRSGLFKKASEIATLCGVEVVIIVFSPGHKVFSFGHPSVEEITTRFLNMTPPPSSPTNPLMEAHRNACARDLNIKLANIQAMLEVERQRATALDHAMALSRSHRQCQWKAPLQELNLDELMELEGAMEGLKANVEKQIEKFMQEHQQNPSTFPQGLSSFGGGGSSSLGGGGTDVFSFPPSTPSSFGEGGICVSQFLKGSRLFRGGGGTGGALSFPTGPNSFGAGGSSGGALSFSTGPNFSRGGGGTPTFSTGPSSFGGGDALPFSIGKDFSGGSGSGVLPFSRGSSSFGGGGGGALPFSKWSSTSVGGITSISGTLPFPGESSSSGRGDDGNIFPVPPGPSSFGQGGALSFPSRLSSFGSGSGSGGGAFPFSQQTGSRGRGDDGAGTGGGFYY</sequence>
<evidence type="ECO:0000256" key="2">
    <source>
        <dbReference type="ARBA" id="ARBA00023015"/>
    </source>
</evidence>
<feature type="region of interest" description="Disordered" evidence="6">
    <location>
        <begin position="271"/>
        <end position="295"/>
    </location>
</feature>
<keyword evidence="9" id="KW-1185">Reference proteome</keyword>
<dbReference type="Proteomes" id="UP000823749">
    <property type="component" value="Chromosome 11"/>
</dbReference>
<dbReference type="Pfam" id="PF00319">
    <property type="entry name" value="SRF-TF"/>
    <property type="match status" value="1"/>
</dbReference>
<feature type="region of interest" description="Disordered" evidence="6">
    <location>
        <begin position="351"/>
        <end position="432"/>
    </location>
</feature>
<keyword evidence="4" id="KW-0804">Transcription</keyword>
<dbReference type="GO" id="GO:0045944">
    <property type="term" value="P:positive regulation of transcription by RNA polymerase II"/>
    <property type="evidence" value="ECO:0007669"/>
    <property type="project" value="InterPro"/>
</dbReference>
<name>A0AAV6ICM4_9ERIC</name>
<feature type="compositionally biased region" description="Gly residues" evidence="6">
    <location>
        <begin position="423"/>
        <end position="432"/>
    </location>
</feature>
<evidence type="ECO:0000256" key="1">
    <source>
        <dbReference type="ARBA" id="ARBA00004123"/>
    </source>
</evidence>
<organism evidence="8 9">
    <name type="scientific">Rhododendron griersonianum</name>
    <dbReference type="NCBI Taxonomy" id="479676"/>
    <lineage>
        <taxon>Eukaryota</taxon>
        <taxon>Viridiplantae</taxon>
        <taxon>Streptophyta</taxon>
        <taxon>Embryophyta</taxon>
        <taxon>Tracheophyta</taxon>
        <taxon>Spermatophyta</taxon>
        <taxon>Magnoliopsida</taxon>
        <taxon>eudicotyledons</taxon>
        <taxon>Gunneridae</taxon>
        <taxon>Pentapetalae</taxon>
        <taxon>asterids</taxon>
        <taxon>Ericales</taxon>
        <taxon>Ericaceae</taxon>
        <taxon>Ericoideae</taxon>
        <taxon>Rhodoreae</taxon>
        <taxon>Rhododendron</taxon>
    </lineage>
</organism>
<dbReference type="EMBL" id="JACTNZ010000011">
    <property type="protein sequence ID" value="KAG5526248.1"/>
    <property type="molecule type" value="Genomic_DNA"/>
</dbReference>
<evidence type="ECO:0000256" key="4">
    <source>
        <dbReference type="ARBA" id="ARBA00023163"/>
    </source>
</evidence>
<proteinExistence type="predicted"/>
<dbReference type="FunFam" id="3.40.1810.10:FF:000006">
    <property type="entry name" value="Agamous-like MADS-box protein AGL62"/>
    <property type="match status" value="1"/>
</dbReference>